<dbReference type="RefSeq" id="WP_265382706.1">
    <property type="nucleotide sequence ID" value="NZ_CP110615.1"/>
</dbReference>
<evidence type="ECO:0000313" key="1">
    <source>
        <dbReference type="EMBL" id="UZJ24599.1"/>
    </source>
</evidence>
<name>A0ABY6NYY4_9NOCA</name>
<keyword evidence="2" id="KW-1185">Reference proteome</keyword>
<reference evidence="1" key="1">
    <citation type="submission" date="2022-10" db="EMBL/GenBank/DDBJ databases">
        <title>Rhodococcus sp.75.</title>
        <authorList>
            <person name="Sun M."/>
        </authorList>
    </citation>
    <scope>NUCLEOTIDE SEQUENCE</scope>
    <source>
        <strain evidence="1">75</strain>
    </source>
</reference>
<dbReference type="EMBL" id="CP110615">
    <property type="protein sequence ID" value="UZJ24599.1"/>
    <property type="molecule type" value="Genomic_DNA"/>
</dbReference>
<proteinExistence type="predicted"/>
<protein>
    <recommendedName>
        <fullName evidence="3">Zinc finger protein</fullName>
    </recommendedName>
</protein>
<organism evidence="1 2">
    <name type="scientific">Rhodococcus antarcticus</name>
    <dbReference type="NCBI Taxonomy" id="2987751"/>
    <lineage>
        <taxon>Bacteria</taxon>
        <taxon>Bacillati</taxon>
        <taxon>Actinomycetota</taxon>
        <taxon>Actinomycetes</taxon>
        <taxon>Mycobacteriales</taxon>
        <taxon>Nocardiaceae</taxon>
        <taxon>Rhodococcus</taxon>
    </lineage>
</organism>
<evidence type="ECO:0000313" key="2">
    <source>
        <dbReference type="Proteomes" id="UP001164965"/>
    </source>
</evidence>
<dbReference type="Proteomes" id="UP001164965">
    <property type="component" value="Chromosome"/>
</dbReference>
<accession>A0ABY6NYY4</accession>
<sequence>MRPPVLDPVLAVHLLACPPCRDARPVLVGAPLLRDAAPPPRVWEGILVEVHRHRRVERHRQVRRHTTLRRPHR</sequence>
<gene>
    <name evidence="1" type="ORF">RHODO2019_15960</name>
</gene>
<evidence type="ECO:0008006" key="3">
    <source>
        <dbReference type="Google" id="ProtNLM"/>
    </source>
</evidence>